<evidence type="ECO:0000313" key="3">
    <source>
        <dbReference type="Proteomes" id="UP000670092"/>
    </source>
</evidence>
<evidence type="ECO:0000256" key="1">
    <source>
        <dbReference type="SAM" id="Phobius"/>
    </source>
</evidence>
<feature type="transmembrane region" description="Helical" evidence="1">
    <location>
        <begin position="48"/>
        <end position="68"/>
    </location>
</feature>
<organism evidence="2 3">
    <name type="scientific">Ajellomyces capsulatus</name>
    <name type="common">Darling's disease fungus</name>
    <name type="synonym">Histoplasma capsulatum</name>
    <dbReference type="NCBI Taxonomy" id="5037"/>
    <lineage>
        <taxon>Eukaryota</taxon>
        <taxon>Fungi</taxon>
        <taxon>Dikarya</taxon>
        <taxon>Ascomycota</taxon>
        <taxon>Pezizomycotina</taxon>
        <taxon>Eurotiomycetes</taxon>
        <taxon>Eurotiomycetidae</taxon>
        <taxon>Onygenales</taxon>
        <taxon>Ajellomycetaceae</taxon>
        <taxon>Histoplasma</taxon>
    </lineage>
</organism>
<gene>
    <name evidence="2" type="ORF">I7I52_07611</name>
</gene>
<comment type="caution">
    <text evidence="2">The sequence shown here is derived from an EMBL/GenBank/DDBJ whole genome shotgun (WGS) entry which is preliminary data.</text>
</comment>
<dbReference type="VEuPathDB" id="FungiDB:I7I52_07611"/>
<protein>
    <submittedName>
        <fullName evidence="2">Uncharacterized protein</fullName>
    </submittedName>
</protein>
<evidence type="ECO:0000313" key="2">
    <source>
        <dbReference type="EMBL" id="KAG5290555.1"/>
    </source>
</evidence>
<sequence length="71" mass="8532">MSRIKRIVRVRVRVRARIDERKKQRRNSDSETRREQGKKVNTFSPSDVFVLDSFPSLFFIIVIGSVRFRTY</sequence>
<proteinExistence type="predicted"/>
<dbReference type="Proteomes" id="UP000670092">
    <property type="component" value="Unassembled WGS sequence"/>
</dbReference>
<keyword evidence="1" id="KW-0472">Membrane</keyword>
<dbReference type="EMBL" id="JAEVHI010000005">
    <property type="protein sequence ID" value="KAG5290555.1"/>
    <property type="molecule type" value="Genomic_DNA"/>
</dbReference>
<accession>A0A8H8CUP8</accession>
<keyword evidence="1" id="KW-1133">Transmembrane helix</keyword>
<reference evidence="2 3" key="1">
    <citation type="submission" date="2021-01" db="EMBL/GenBank/DDBJ databases">
        <title>Chromosome-level genome assembly of a human fungal pathogen reveals clustering of transcriptionally co-regulated genes.</title>
        <authorList>
            <person name="Voorhies M."/>
            <person name="Cohen S."/>
            <person name="Shea T.P."/>
            <person name="Petrus S."/>
            <person name="Munoz J.F."/>
            <person name="Poplawski S."/>
            <person name="Goldman W.E."/>
            <person name="Michael T."/>
            <person name="Cuomo C.A."/>
            <person name="Sil A."/>
            <person name="Beyhan S."/>
        </authorList>
    </citation>
    <scope>NUCLEOTIDE SEQUENCE [LARGE SCALE GENOMIC DNA]</scope>
    <source>
        <strain evidence="2 3">G184AR</strain>
    </source>
</reference>
<dbReference type="AlphaFoldDB" id="A0A8H8CUP8"/>
<name>A0A8H8CUP8_AJECA</name>
<keyword evidence="1" id="KW-0812">Transmembrane</keyword>